<evidence type="ECO:0000256" key="2">
    <source>
        <dbReference type="ARBA" id="ARBA00022737"/>
    </source>
</evidence>
<keyword evidence="6" id="KW-1185">Reference proteome</keyword>
<dbReference type="SUPFAM" id="SSF48452">
    <property type="entry name" value="TPR-like"/>
    <property type="match status" value="1"/>
</dbReference>
<sequence length="501" mass="56977">MLRAAALRRVSLAPAARSVHAQATAPQADGPGLPRLDPAWVPLYVRLGALPPGRPPGTAAAVLDAWLRERRPLSQDQIIAYVRKLRNFKKSCALELMDWMEARGAKFTPGYHALRLNLVSTMNGIQAAEEYFWSLPDVFKSVKTYSSLLNCYAEHSIGDKGLELYEKMKSMNFGPSTLVYNNLMTLYHGSGQPEKIPTIFQEMYERGVRPNNFTHAMVIKSYITMNDLESADKFLEELQKVTPVHWSLHTRMAVSYVNLGLFDKVEVALKNAEQVEGEISRWYTLISIYACAGKLSEVKRIWESLKSRFKKCSNRSYLEMLLALKRLDDFDSLHLIFQEWQSSKQQYDMRIANIMIAAYLDKGMIDEAEAIRQSAMAQGRCNDKTCSIFAVFYLSKSKVKEALEILRDGKYMVRTHKWVASKVLLQRFLKHYEETKDVDGMESFCVCLKELECLDADAYEALMRTYISAGRTNPCIAQRVEDDGIHVEPEMAKLIQIVSGG</sequence>
<dbReference type="InterPro" id="IPR011990">
    <property type="entry name" value="TPR-like_helical_dom_sf"/>
</dbReference>
<dbReference type="GO" id="GO:0003729">
    <property type="term" value="F:mRNA binding"/>
    <property type="evidence" value="ECO:0007669"/>
    <property type="project" value="UniProtKB-ARBA"/>
</dbReference>
<dbReference type="AlphaFoldDB" id="A0A5J9SCL5"/>
<evidence type="ECO:0000313" key="6">
    <source>
        <dbReference type="Proteomes" id="UP000324897"/>
    </source>
</evidence>
<keyword evidence="3" id="KW-0809">Transit peptide</keyword>
<dbReference type="Gene3D" id="1.25.40.10">
    <property type="entry name" value="Tetratricopeptide repeat domain"/>
    <property type="match status" value="2"/>
</dbReference>
<feature type="non-terminal residue" evidence="5">
    <location>
        <position position="1"/>
    </location>
</feature>
<reference evidence="5 6" key="1">
    <citation type="journal article" date="2019" name="Sci. Rep.">
        <title>A high-quality genome of Eragrostis curvula grass provides insights into Poaceae evolution and supports new strategies to enhance forage quality.</title>
        <authorList>
            <person name="Carballo J."/>
            <person name="Santos B.A.C.M."/>
            <person name="Zappacosta D."/>
            <person name="Garbus I."/>
            <person name="Selva J.P."/>
            <person name="Gallo C.A."/>
            <person name="Diaz A."/>
            <person name="Albertini E."/>
            <person name="Caccamo M."/>
            <person name="Echenique V."/>
        </authorList>
    </citation>
    <scope>NUCLEOTIDE SEQUENCE [LARGE SCALE GENOMIC DNA]</scope>
    <source>
        <strain evidence="6">cv. Victoria</strain>
        <tissue evidence="5">Leaf</tissue>
    </source>
</reference>
<comment type="caution">
    <text evidence="5">The sequence shown here is derived from an EMBL/GenBank/DDBJ whole genome shotgun (WGS) entry which is preliminary data.</text>
</comment>
<feature type="repeat" description="PPR" evidence="4">
    <location>
        <begin position="176"/>
        <end position="210"/>
    </location>
</feature>
<evidence type="ECO:0000313" key="5">
    <source>
        <dbReference type="EMBL" id="TVT96809.1"/>
    </source>
</evidence>
<name>A0A5J9SCL5_9POAL</name>
<accession>A0A5J9SCL5</accession>
<evidence type="ECO:0000256" key="1">
    <source>
        <dbReference type="ARBA" id="ARBA00007626"/>
    </source>
</evidence>
<evidence type="ECO:0000256" key="3">
    <source>
        <dbReference type="ARBA" id="ARBA00022946"/>
    </source>
</evidence>
<feature type="repeat" description="PPR" evidence="4">
    <location>
        <begin position="141"/>
        <end position="175"/>
    </location>
</feature>
<evidence type="ECO:0008006" key="7">
    <source>
        <dbReference type="Google" id="ProtNLM"/>
    </source>
</evidence>
<gene>
    <name evidence="5" type="ORF">EJB05_57977</name>
</gene>
<dbReference type="PANTHER" id="PTHR45717">
    <property type="entry name" value="OS12G0527900 PROTEIN"/>
    <property type="match status" value="1"/>
</dbReference>
<proteinExistence type="inferred from homology"/>
<organism evidence="5 6">
    <name type="scientific">Eragrostis curvula</name>
    <name type="common">weeping love grass</name>
    <dbReference type="NCBI Taxonomy" id="38414"/>
    <lineage>
        <taxon>Eukaryota</taxon>
        <taxon>Viridiplantae</taxon>
        <taxon>Streptophyta</taxon>
        <taxon>Embryophyta</taxon>
        <taxon>Tracheophyta</taxon>
        <taxon>Spermatophyta</taxon>
        <taxon>Magnoliopsida</taxon>
        <taxon>Liliopsida</taxon>
        <taxon>Poales</taxon>
        <taxon>Poaceae</taxon>
        <taxon>PACMAD clade</taxon>
        <taxon>Chloridoideae</taxon>
        <taxon>Eragrostideae</taxon>
        <taxon>Eragrostidinae</taxon>
        <taxon>Eragrostis</taxon>
    </lineage>
</organism>
<dbReference type="NCBIfam" id="TIGR00756">
    <property type="entry name" value="PPR"/>
    <property type="match status" value="1"/>
</dbReference>
<dbReference type="OrthoDB" id="1717827at2759"/>
<dbReference type="Proteomes" id="UP000324897">
    <property type="component" value="Unassembled WGS sequence"/>
</dbReference>
<dbReference type="GO" id="GO:0005739">
    <property type="term" value="C:mitochondrion"/>
    <property type="evidence" value="ECO:0007669"/>
    <property type="project" value="TreeGrafter"/>
</dbReference>
<comment type="similarity">
    <text evidence="1">Belongs to the PPR family. P subfamily.</text>
</comment>
<dbReference type="Gramene" id="TVT96809">
    <property type="protein sequence ID" value="TVT96809"/>
    <property type="gene ID" value="EJB05_57977"/>
</dbReference>
<dbReference type="Pfam" id="PF13041">
    <property type="entry name" value="PPR_2"/>
    <property type="match status" value="1"/>
</dbReference>
<keyword evidence="2" id="KW-0677">Repeat</keyword>
<dbReference type="PANTHER" id="PTHR45717:SF9">
    <property type="entry name" value="OS01G0301700 PROTEIN"/>
    <property type="match status" value="1"/>
</dbReference>
<dbReference type="EMBL" id="RWGY01001123">
    <property type="protein sequence ID" value="TVT96809.1"/>
    <property type="molecule type" value="Genomic_DNA"/>
</dbReference>
<dbReference type="Pfam" id="PF01535">
    <property type="entry name" value="PPR"/>
    <property type="match status" value="3"/>
</dbReference>
<evidence type="ECO:0000256" key="4">
    <source>
        <dbReference type="PROSITE-ProRule" id="PRU00708"/>
    </source>
</evidence>
<protein>
    <recommendedName>
        <fullName evidence="7">Pentacotripeptide-repeat region of PRORP domain-containing protein</fullName>
    </recommendedName>
</protein>
<dbReference type="PROSITE" id="PS51375">
    <property type="entry name" value="PPR"/>
    <property type="match status" value="2"/>
</dbReference>
<dbReference type="InterPro" id="IPR002885">
    <property type="entry name" value="PPR_rpt"/>
</dbReference>